<dbReference type="Gramene" id="GBG68629">
    <property type="protein sequence ID" value="GBG68629"/>
    <property type="gene ID" value="CBR_g3170"/>
</dbReference>
<feature type="compositionally biased region" description="Basic and acidic residues" evidence="1">
    <location>
        <begin position="21"/>
        <end position="34"/>
    </location>
</feature>
<feature type="compositionally biased region" description="Basic residues" evidence="1">
    <location>
        <begin position="35"/>
        <end position="44"/>
    </location>
</feature>
<comment type="caution">
    <text evidence="2">The sequence shown here is derived from an EMBL/GenBank/DDBJ whole genome shotgun (WGS) entry which is preliminary data.</text>
</comment>
<evidence type="ECO:0000313" key="2">
    <source>
        <dbReference type="EMBL" id="GBG68629.1"/>
    </source>
</evidence>
<dbReference type="AlphaFoldDB" id="A0A388KF04"/>
<accession>A0A388KF04</accession>
<organism evidence="2 3">
    <name type="scientific">Chara braunii</name>
    <name type="common">Braun's stonewort</name>
    <dbReference type="NCBI Taxonomy" id="69332"/>
    <lineage>
        <taxon>Eukaryota</taxon>
        <taxon>Viridiplantae</taxon>
        <taxon>Streptophyta</taxon>
        <taxon>Charophyceae</taxon>
        <taxon>Charales</taxon>
        <taxon>Characeae</taxon>
        <taxon>Chara</taxon>
    </lineage>
</organism>
<sequence>MAKYAEATKAEVMAAVGRQYLDQKDEVRREESRRGRSPPPRRRRDYADRGEGDMEVDDLDEEIRRLMALREKRRRGKEPLCPGPVLREPSFSSPAGGLDDIPMRAESSRQAEARGKTKIPTGCGPEGLMEFVLEQKMLLSAMRQDELKHICSKEGVRYCTKG</sequence>
<dbReference type="EMBL" id="BFEA01000103">
    <property type="protein sequence ID" value="GBG68629.1"/>
    <property type="molecule type" value="Genomic_DNA"/>
</dbReference>
<dbReference type="Proteomes" id="UP000265515">
    <property type="component" value="Unassembled WGS sequence"/>
</dbReference>
<feature type="compositionally biased region" description="Basic and acidic residues" evidence="1">
    <location>
        <begin position="101"/>
        <end position="115"/>
    </location>
</feature>
<feature type="region of interest" description="Disordered" evidence="1">
    <location>
        <begin position="14"/>
        <end position="56"/>
    </location>
</feature>
<reference evidence="2 3" key="1">
    <citation type="journal article" date="2018" name="Cell">
        <title>The Chara Genome: Secondary Complexity and Implications for Plant Terrestrialization.</title>
        <authorList>
            <person name="Nishiyama T."/>
            <person name="Sakayama H."/>
            <person name="Vries J.D."/>
            <person name="Buschmann H."/>
            <person name="Saint-Marcoux D."/>
            <person name="Ullrich K.K."/>
            <person name="Haas F.B."/>
            <person name="Vanderstraeten L."/>
            <person name="Becker D."/>
            <person name="Lang D."/>
            <person name="Vosolsobe S."/>
            <person name="Rombauts S."/>
            <person name="Wilhelmsson P.K.I."/>
            <person name="Janitza P."/>
            <person name="Kern R."/>
            <person name="Heyl A."/>
            <person name="Rumpler F."/>
            <person name="Villalobos L.I.A.C."/>
            <person name="Clay J.M."/>
            <person name="Skokan R."/>
            <person name="Toyoda A."/>
            <person name="Suzuki Y."/>
            <person name="Kagoshima H."/>
            <person name="Schijlen E."/>
            <person name="Tajeshwar N."/>
            <person name="Catarino B."/>
            <person name="Hetherington A.J."/>
            <person name="Saltykova A."/>
            <person name="Bonnot C."/>
            <person name="Breuninger H."/>
            <person name="Symeonidi A."/>
            <person name="Radhakrishnan G.V."/>
            <person name="Van Nieuwerburgh F."/>
            <person name="Deforce D."/>
            <person name="Chang C."/>
            <person name="Karol K.G."/>
            <person name="Hedrich R."/>
            <person name="Ulvskov P."/>
            <person name="Glockner G."/>
            <person name="Delwiche C.F."/>
            <person name="Petrasek J."/>
            <person name="Van de Peer Y."/>
            <person name="Friml J."/>
            <person name="Beilby M."/>
            <person name="Dolan L."/>
            <person name="Kohara Y."/>
            <person name="Sugano S."/>
            <person name="Fujiyama A."/>
            <person name="Delaux P.-M."/>
            <person name="Quint M."/>
            <person name="TheiBen G."/>
            <person name="Hagemann M."/>
            <person name="Harholt J."/>
            <person name="Dunand C."/>
            <person name="Zachgo S."/>
            <person name="Langdale J."/>
            <person name="Maumus F."/>
            <person name="Straeten D.V.D."/>
            <person name="Gould S.B."/>
            <person name="Rensing S.A."/>
        </authorList>
    </citation>
    <scope>NUCLEOTIDE SEQUENCE [LARGE SCALE GENOMIC DNA]</scope>
    <source>
        <strain evidence="2 3">S276</strain>
    </source>
</reference>
<protein>
    <submittedName>
        <fullName evidence="2">Uncharacterized protein</fullName>
    </submittedName>
</protein>
<proteinExistence type="predicted"/>
<feature type="region of interest" description="Disordered" evidence="1">
    <location>
        <begin position="75"/>
        <end position="125"/>
    </location>
</feature>
<gene>
    <name evidence="2" type="ORF">CBR_g3170</name>
</gene>
<name>A0A388KF04_CHABU</name>
<evidence type="ECO:0000313" key="3">
    <source>
        <dbReference type="Proteomes" id="UP000265515"/>
    </source>
</evidence>
<evidence type="ECO:0000256" key="1">
    <source>
        <dbReference type="SAM" id="MobiDB-lite"/>
    </source>
</evidence>
<keyword evidence="3" id="KW-1185">Reference proteome</keyword>